<sequence length="109" mass="11122">MKSLKKTIAWGDPVSVPSIVPAKSPVMAVAIVHTTTISGIAVIDVDIISIANALNIAEYTPSRISSSEAPAVRASSVPNASRYSATATNPGGFAWSARVSGVAAESLLD</sequence>
<accession>A0A8H6ZT20</accession>
<dbReference type="Proteomes" id="UP000623687">
    <property type="component" value="Unassembled WGS sequence"/>
</dbReference>
<evidence type="ECO:0000313" key="1">
    <source>
        <dbReference type="EMBL" id="KAF7427941.1"/>
    </source>
</evidence>
<name>A0A8H6ZT20_PLEOS</name>
<evidence type="ECO:0000313" key="2">
    <source>
        <dbReference type="Proteomes" id="UP000623687"/>
    </source>
</evidence>
<dbReference type="GeneID" id="59376976"/>
<gene>
    <name evidence="1" type="ORF">PC9H_007158</name>
</gene>
<dbReference type="AlphaFoldDB" id="A0A8H6ZT20"/>
<proteinExistence type="predicted"/>
<protein>
    <submittedName>
        <fullName evidence="1">Uncharacterized protein</fullName>
    </submittedName>
</protein>
<comment type="caution">
    <text evidence="1">The sequence shown here is derived from an EMBL/GenBank/DDBJ whole genome shotgun (WGS) entry which is preliminary data.</text>
</comment>
<dbReference type="RefSeq" id="XP_036630313.1">
    <property type="nucleotide sequence ID" value="XM_036776693.1"/>
</dbReference>
<keyword evidence="2" id="KW-1185">Reference proteome</keyword>
<organism evidence="1 2">
    <name type="scientific">Pleurotus ostreatus</name>
    <name type="common">Oyster mushroom</name>
    <name type="synonym">White-rot fungus</name>
    <dbReference type="NCBI Taxonomy" id="5322"/>
    <lineage>
        <taxon>Eukaryota</taxon>
        <taxon>Fungi</taxon>
        <taxon>Dikarya</taxon>
        <taxon>Basidiomycota</taxon>
        <taxon>Agaricomycotina</taxon>
        <taxon>Agaricomycetes</taxon>
        <taxon>Agaricomycetidae</taxon>
        <taxon>Agaricales</taxon>
        <taxon>Pleurotineae</taxon>
        <taxon>Pleurotaceae</taxon>
        <taxon>Pleurotus</taxon>
    </lineage>
</organism>
<dbReference type="VEuPathDB" id="FungiDB:PC9H_007158"/>
<reference evidence="1" key="1">
    <citation type="submission" date="2019-07" db="EMBL/GenBank/DDBJ databases">
        <authorList>
            <person name="Palmer J.M."/>
        </authorList>
    </citation>
    <scope>NUCLEOTIDE SEQUENCE</scope>
    <source>
        <strain evidence="1">PC9</strain>
    </source>
</reference>
<dbReference type="EMBL" id="JACETU010000005">
    <property type="protein sequence ID" value="KAF7427941.1"/>
    <property type="molecule type" value="Genomic_DNA"/>
</dbReference>